<evidence type="ECO:0000313" key="1">
    <source>
        <dbReference type="EMBL" id="OLP81725.1"/>
    </source>
</evidence>
<dbReference type="EMBL" id="LSRX01001255">
    <property type="protein sequence ID" value="OLP81725.1"/>
    <property type="molecule type" value="Genomic_DNA"/>
</dbReference>
<organism evidence="1 2">
    <name type="scientific">Symbiodinium microadriaticum</name>
    <name type="common">Dinoflagellate</name>
    <name type="synonym">Zooxanthella microadriatica</name>
    <dbReference type="NCBI Taxonomy" id="2951"/>
    <lineage>
        <taxon>Eukaryota</taxon>
        <taxon>Sar</taxon>
        <taxon>Alveolata</taxon>
        <taxon>Dinophyceae</taxon>
        <taxon>Suessiales</taxon>
        <taxon>Symbiodiniaceae</taxon>
        <taxon>Symbiodinium</taxon>
    </lineage>
</organism>
<keyword evidence="2" id="KW-1185">Reference proteome</keyword>
<dbReference type="AlphaFoldDB" id="A0A1Q9CFL3"/>
<comment type="caution">
    <text evidence="1">The sequence shown here is derived from an EMBL/GenBank/DDBJ whole genome shotgun (WGS) entry which is preliminary data.</text>
</comment>
<name>A0A1Q9CFL3_SYMMI</name>
<protein>
    <submittedName>
        <fullName evidence="1">Uncharacterized protein</fullName>
    </submittedName>
</protein>
<gene>
    <name evidence="1" type="ORF">AK812_SmicGene37717</name>
</gene>
<evidence type="ECO:0000313" key="2">
    <source>
        <dbReference type="Proteomes" id="UP000186817"/>
    </source>
</evidence>
<dbReference type="Proteomes" id="UP000186817">
    <property type="component" value="Unassembled WGS sequence"/>
</dbReference>
<accession>A0A1Q9CFL3</accession>
<reference evidence="1 2" key="1">
    <citation type="submission" date="2016-02" db="EMBL/GenBank/DDBJ databases">
        <title>Genome analysis of coral dinoflagellate symbionts highlights evolutionary adaptations to a symbiotic lifestyle.</title>
        <authorList>
            <person name="Aranda M."/>
            <person name="Li Y."/>
            <person name="Liew Y.J."/>
            <person name="Baumgarten S."/>
            <person name="Simakov O."/>
            <person name="Wilson M."/>
            <person name="Piel J."/>
            <person name="Ashoor H."/>
            <person name="Bougouffa S."/>
            <person name="Bajic V.B."/>
            <person name="Ryu T."/>
            <person name="Ravasi T."/>
            <person name="Bayer T."/>
            <person name="Micklem G."/>
            <person name="Kim H."/>
            <person name="Bhak J."/>
            <person name="Lajeunesse T.C."/>
            <person name="Voolstra C.R."/>
        </authorList>
    </citation>
    <scope>NUCLEOTIDE SEQUENCE [LARGE SCALE GENOMIC DNA]</scope>
    <source>
        <strain evidence="1 2">CCMP2467</strain>
    </source>
</reference>
<proteinExistence type="predicted"/>
<sequence length="77" mass="8690">MDAVVAGFRQRFCCIFCFPEDLQLRQIGRGPPTVSRGPLGEAAFGGFDIASEGKHWHSAFVRLAEFYSLRSLRKKKK</sequence>